<keyword evidence="1" id="KW-1133">Transmembrane helix</keyword>
<dbReference type="AlphaFoldDB" id="A0AA41WWY1"/>
<keyword evidence="3" id="KW-1185">Reference proteome</keyword>
<evidence type="ECO:0000313" key="3">
    <source>
        <dbReference type="Proteomes" id="UP001162793"/>
    </source>
</evidence>
<keyword evidence="1" id="KW-0472">Membrane</keyword>
<protein>
    <submittedName>
        <fullName evidence="2">Uncharacterized protein</fullName>
    </submittedName>
</protein>
<keyword evidence="1" id="KW-0812">Transmembrane</keyword>
<dbReference type="EMBL" id="JAMYWC010000005">
    <property type="protein sequence ID" value="MCP1174369.1"/>
    <property type="molecule type" value="Genomic_DNA"/>
</dbReference>
<dbReference type="RefSeq" id="WP_253539832.1">
    <property type="nucleotide sequence ID" value="NZ_JAMYWC010000005.1"/>
</dbReference>
<proteinExistence type="predicted"/>
<accession>A0AA41WWY1</accession>
<comment type="caution">
    <text evidence="2">The sequence shown here is derived from an EMBL/GenBank/DDBJ whole genome shotgun (WGS) entry which is preliminary data.</text>
</comment>
<dbReference type="Proteomes" id="UP001162793">
    <property type="component" value="Unassembled WGS sequence"/>
</dbReference>
<evidence type="ECO:0000313" key="2">
    <source>
        <dbReference type="EMBL" id="MCP1174369.1"/>
    </source>
</evidence>
<name>A0AA41WWY1_9RALS</name>
<gene>
    <name evidence="2" type="ORF">NKG59_18555</name>
</gene>
<reference evidence="3" key="1">
    <citation type="journal article" date="2023" name="Front. Microbiol.">
        <title>Ralstonia chuxiongensis sp. nov., Ralstonia mojiangensis sp. nov., and Ralstonia soli sp. nov., isolated from tobacco fields, are three novel species in the family Burkholderiaceae.</title>
        <authorList>
            <person name="Lu C.H."/>
            <person name="Zhang Y.Y."/>
            <person name="Jiang N."/>
            <person name="Chen W."/>
            <person name="Shao X."/>
            <person name="Zhao Z.M."/>
            <person name="Lu W.L."/>
            <person name="Hu X."/>
            <person name="Xi Y.X."/>
            <person name="Zou S.Y."/>
            <person name="Wei Q.J."/>
            <person name="Lin Z.L."/>
            <person name="Gong L."/>
            <person name="Gai X.T."/>
            <person name="Zhang L.Q."/>
            <person name="Li J.Y."/>
            <person name="Jin Y."/>
            <person name="Xia Z.Y."/>
        </authorList>
    </citation>
    <scope>NUCLEOTIDE SEQUENCE [LARGE SCALE GENOMIC DNA]</scope>
    <source>
        <strain evidence="3">21YRMH01-3</strain>
    </source>
</reference>
<organism evidence="2 3">
    <name type="scientific">Ralstonia chuxiongensis</name>
    <dbReference type="NCBI Taxonomy" id="2957504"/>
    <lineage>
        <taxon>Bacteria</taxon>
        <taxon>Pseudomonadati</taxon>
        <taxon>Pseudomonadota</taxon>
        <taxon>Betaproteobacteria</taxon>
        <taxon>Burkholderiales</taxon>
        <taxon>Burkholderiaceae</taxon>
        <taxon>Ralstonia</taxon>
    </lineage>
</organism>
<sequence>MRRSALHRLASGYFSHHPAFGLAVVLFAFGLAGAIAPEAAMVLGG</sequence>
<evidence type="ECO:0000256" key="1">
    <source>
        <dbReference type="SAM" id="Phobius"/>
    </source>
</evidence>
<feature type="transmembrane region" description="Helical" evidence="1">
    <location>
        <begin position="20"/>
        <end position="43"/>
    </location>
</feature>